<dbReference type="InterPro" id="IPR050090">
    <property type="entry name" value="Tyrosine_recombinase_XerCD"/>
</dbReference>
<dbReference type="SUPFAM" id="SSF56349">
    <property type="entry name" value="DNA breaking-rejoining enzymes"/>
    <property type="match status" value="1"/>
</dbReference>
<dbReference type="GO" id="GO:0015074">
    <property type="term" value="P:DNA integration"/>
    <property type="evidence" value="ECO:0007669"/>
    <property type="project" value="UniProtKB-KW"/>
</dbReference>
<evidence type="ECO:0000256" key="2">
    <source>
        <dbReference type="ARBA" id="ARBA00023172"/>
    </source>
</evidence>
<dbReference type="GO" id="GO:0003677">
    <property type="term" value="F:DNA binding"/>
    <property type="evidence" value="ECO:0007669"/>
    <property type="project" value="InterPro"/>
</dbReference>
<feature type="compositionally biased region" description="Basic and acidic residues" evidence="3">
    <location>
        <begin position="134"/>
        <end position="143"/>
    </location>
</feature>
<protein>
    <recommendedName>
        <fullName evidence="4">Tyr recombinase domain-containing protein</fullName>
    </recommendedName>
</protein>
<keyword evidence="1" id="KW-0229">DNA integration</keyword>
<dbReference type="CDD" id="cd00397">
    <property type="entry name" value="DNA_BRE_C"/>
    <property type="match status" value="1"/>
</dbReference>
<dbReference type="PANTHER" id="PTHR30349">
    <property type="entry name" value="PHAGE INTEGRASE-RELATED"/>
    <property type="match status" value="1"/>
</dbReference>
<dbReference type="AlphaFoldDB" id="A0A3D0KJN9"/>
<sequence>MTDYTVPTEYLVADRSAGSEIAAYQEPSAGSRLLAVTHDTLPVRISSTPIPRSKNPAFQHLDRQESSVSRTSKRSQLNRIARILGVPEVPRYVPPGVENPDLRKVYPDQLFRFDFVHWEDLDASSVQTILSIMRDGRDGKPPENENDNPAKIIQKTSPRLGKKRGEDYAPLSAKSRNAYRALFRGIAREAVVLGLMSRDTKEMIGEVRQAKSHKKPRGKAYGKALIRAALDACDIKNDAMHARDGLMFAMMVALGLRRAEVCHIEMARIDFETRDVHVTGKGNKDRTLKIPNGVWERLIDYLDRYRTWEPGFLFNGIYRGRDKATDLNRPLSVAAVNYSLERIKKEVAGKLGVSNISPHDFRRTYATNLLNAGMSMRAIQRLLGHASMSTTETYLFDSTTGYRDEAAQLLDAEYGKRQ</sequence>
<accession>A0A3D0KJN9</accession>
<dbReference type="InterPro" id="IPR011010">
    <property type="entry name" value="DNA_brk_join_enz"/>
</dbReference>
<dbReference type="Gene3D" id="1.10.443.10">
    <property type="entry name" value="Intergrase catalytic core"/>
    <property type="match status" value="1"/>
</dbReference>
<evidence type="ECO:0000259" key="4">
    <source>
        <dbReference type="PROSITE" id="PS51898"/>
    </source>
</evidence>
<reference evidence="5" key="1">
    <citation type="journal article" date="2018" name="Nat. Biotechnol.">
        <title>A standardized bacterial taxonomy based on genome phylogeny substantially revises the tree of life.</title>
        <authorList>
            <person name="Parks D.H."/>
            <person name="Chuvochina M."/>
            <person name="Waite D.W."/>
            <person name="Rinke C."/>
            <person name="Skarshewski A."/>
            <person name="Chaumeil P.A."/>
            <person name="Hugenholtz P."/>
        </authorList>
    </citation>
    <scope>NUCLEOTIDE SEQUENCE [LARGE SCALE GENOMIC DNA]</scope>
    <source>
        <strain evidence="5">UBA11284</strain>
    </source>
</reference>
<evidence type="ECO:0000313" key="5">
    <source>
        <dbReference type="EMBL" id="HCA03723.1"/>
    </source>
</evidence>
<keyword evidence="2" id="KW-0233">DNA recombination</keyword>
<feature type="domain" description="Tyr recombinase" evidence="4">
    <location>
        <begin position="216"/>
        <end position="411"/>
    </location>
</feature>
<dbReference type="PROSITE" id="PS51898">
    <property type="entry name" value="TYR_RECOMBINASE"/>
    <property type="match status" value="1"/>
</dbReference>
<dbReference type="InterPro" id="IPR002104">
    <property type="entry name" value="Integrase_catalytic"/>
</dbReference>
<feature type="region of interest" description="Disordered" evidence="3">
    <location>
        <begin position="46"/>
        <end position="74"/>
    </location>
</feature>
<proteinExistence type="predicted"/>
<gene>
    <name evidence="5" type="ORF">DEO68_16510</name>
</gene>
<comment type="caution">
    <text evidence="5">The sequence shown here is derived from an EMBL/GenBank/DDBJ whole genome shotgun (WGS) entry which is preliminary data.</text>
</comment>
<dbReference type="InterPro" id="IPR013762">
    <property type="entry name" value="Integrase-like_cat_sf"/>
</dbReference>
<evidence type="ECO:0000256" key="3">
    <source>
        <dbReference type="SAM" id="MobiDB-lite"/>
    </source>
</evidence>
<name>A0A3D0KJN9_9GAMM</name>
<dbReference type="EMBL" id="DOTR01000094">
    <property type="protein sequence ID" value="HCA03723.1"/>
    <property type="molecule type" value="Genomic_DNA"/>
</dbReference>
<dbReference type="Pfam" id="PF00589">
    <property type="entry name" value="Phage_integrase"/>
    <property type="match status" value="1"/>
</dbReference>
<feature type="region of interest" description="Disordered" evidence="3">
    <location>
        <begin position="134"/>
        <end position="167"/>
    </location>
</feature>
<evidence type="ECO:0000256" key="1">
    <source>
        <dbReference type="ARBA" id="ARBA00022908"/>
    </source>
</evidence>
<organism evidence="5">
    <name type="scientific">Halomonas campaniensis</name>
    <dbReference type="NCBI Taxonomy" id="213554"/>
    <lineage>
        <taxon>Bacteria</taxon>
        <taxon>Pseudomonadati</taxon>
        <taxon>Pseudomonadota</taxon>
        <taxon>Gammaproteobacteria</taxon>
        <taxon>Oceanospirillales</taxon>
        <taxon>Halomonadaceae</taxon>
        <taxon>Halomonas</taxon>
    </lineage>
</organism>
<dbReference type="GO" id="GO:0006310">
    <property type="term" value="P:DNA recombination"/>
    <property type="evidence" value="ECO:0007669"/>
    <property type="project" value="UniProtKB-KW"/>
</dbReference>